<organism evidence="3 4">
    <name type="scientific">Pedosphaera parvula (strain Ellin514)</name>
    <dbReference type="NCBI Taxonomy" id="320771"/>
    <lineage>
        <taxon>Bacteria</taxon>
        <taxon>Pseudomonadati</taxon>
        <taxon>Verrucomicrobiota</taxon>
        <taxon>Pedosphaerae</taxon>
        <taxon>Pedosphaerales</taxon>
        <taxon>Pedosphaeraceae</taxon>
        <taxon>Pedosphaera</taxon>
    </lineage>
</organism>
<accession>B9XQL7</accession>
<feature type="compositionally biased region" description="Low complexity" evidence="1">
    <location>
        <begin position="239"/>
        <end position="255"/>
    </location>
</feature>
<dbReference type="OrthoDB" id="8684916at2"/>
<dbReference type="RefSeq" id="WP_007418103.1">
    <property type="nucleotide sequence ID" value="NZ_ABOX02000055.1"/>
</dbReference>
<reference evidence="3 4" key="1">
    <citation type="journal article" date="2011" name="J. Bacteriol.">
        <title>Genome sequence of 'Pedosphaera parvula' Ellin514, an aerobic Verrucomicrobial isolate from pasture soil.</title>
        <authorList>
            <person name="Kant R."/>
            <person name="van Passel M.W."/>
            <person name="Sangwan P."/>
            <person name="Palva A."/>
            <person name="Lucas S."/>
            <person name="Copeland A."/>
            <person name="Lapidus A."/>
            <person name="Glavina Del Rio T."/>
            <person name="Dalin E."/>
            <person name="Tice H."/>
            <person name="Bruce D."/>
            <person name="Goodwin L."/>
            <person name="Pitluck S."/>
            <person name="Chertkov O."/>
            <person name="Larimer F.W."/>
            <person name="Land M.L."/>
            <person name="Hauser L."/>
            <person name="Brettin T.S."/>
            <person name="Detter J.C."/>
            <person name="Han S."/>
            <person name="de Vos W.M."/>
            <person name="Janssen P.H."/>
            <person name="Smidt H."/>
        </authorList>
    </citation>
    <scope>NUCLEOTIDE SEQUENCE [LARGE SCALE GENOMIC DNA]</scope>
    <source>
        <strain evidence="3 4">Ellin514</strain>
    </source>
</reference>
<feature type="region of interest" description="Disordered" evidence="1">
    <location>
        <begin position="25"/>
        <end position="79"/>
    </location>
</feature>
<name>B9XQL7_PEDPL</name>
<keyword evidence="4" id="KW-1185">Reference proteome</keyword>
<dbReference type="Proteomes" id="UP000003688">
    <property type="component" value="Unassembled WGS sequence"/>
</dbReference>
<gene>
    <name evidence="3" type="ORF">Cflav_PD0931</name>
</gene>
<protein>
    <recommendedName>
        <fullName evidence="5">DUF5666 domain-containing protein</fullName>
    </recommendedName>
</protein>
<feature type="region of interest" description="Disordered" evidence="1">
    <location>
        <begin position="229"/>
        <end position="255"/>
    </location>
</feature>
<feature type="signal peptide" evidence="2">
    <location>
        <begin position="1"/>
        <end position="24"/>
    </location>
</feature>
<evidence type="ECO:0000313" key="4">
    <source>
        <dbReference type="Proteomes" id="UP000003688"/>
    </source>
</evidence>
<feature type="chain" id="PRO_5002893374" description="DUF5666 domain-containing protein" evidence="2">
    <location>
        <begin position="25"/>
        <end position="255"/>
    </location>
</feature>
<sequence length="255" mass="26382" precursor="true">MKRKALYMAAVLGFAVAVPQFAIAREDPSSSSSSDKSSSSSPSSSSSDKSSSGGTGASSSSDSASSSSDSKPGVVMADMTEWQATIQSIDKKKRKVTLKTPDGETKTVKLDKRVKNFDQLQTGDQVKVKALDAVAIMLTKPGEAPATAAYHTARVAPPGNAPAAVMTETVEKTATVEAIDQSNRTLTLKSPEGTSIHLKVDPAVKEFDQLKQGDQVAIVQTQAVAVEVTKPEAQGGTGSSSSTNTSGSSSSQQPK</sequence>
<dbReference type="STRING" id="320771.Cflav_PD0931"/>
<comment type="caution">
    <text evidence="3">The sequence shown here is derived from an EMBL/GenBank/DDBJ whole genome shotgun (WGS) entry which is preliminary data.</text>
</comment>
<evidence type="ECO:0000256" key="1">
    <source>
        <dbReference type="SAM" id="MobiDB-lite"/>
    </source>
</evidence>
<evidence type="ECO:0008006" key="5">
    <source>
        <dbReference type="Google" id="ProtNLM"/>
    </source>
</evidence>
<evidence type="ECO:0000256" key="2">
    <source>
        <dbReference type="SAM" id="SignalP"/>
    </source>
</evidence>
<dbReference type="AlphaFoldDB" id="B9XQL7"/>
<evidence type="ECO:0000313" key="3">
    <source>
        <dbReference type="EMBL" id="EEF57867.1"/>
    </source>
</evidence>
<feature type="compositionally biased region" description="Low complexity" evidence="1">
    <location>
        <begin position="29"/>
        <end position="72"/>
    </location>
</feature>
<proteinExistence type="predicted"/>
<keyword evidence="2" id="KW-0732">Signal</keyword>
<dbReference type="EMBL" id="ABOX02000055">
    <property type="protein sequence ID" value="EEF57867.1"/>
    <property type="molecule type" value="Genomic_DNA"/>
</dbReference>